<evidence type="ECO:0000256" key="1">
    <source>
        <dbReference type="SAM" id="Phobius"/>
    </source>
</evidence>
<dbReference type="RefSeq" id="WP_253238918.1">
    <property type="nucleotide sequence ID" value="NZ_JAMYJR010000021.1"/>
</dbReference>
<sequence length="106" mass="11881">MTLTEAATSSNAYATIPIGIAAISLIATVVYALCCWIKPFTHCHRCEGKGTTPHKTGDWLRYRHRPPAPRAARGDRQCPRCRGTGLRLRIGRRVANALIRRYRQAH</sequence>
<accession>A0ABT1DS45</accession>
<gene>
    <name evidence="2" type="ORF">M1L60_19730</name>
</gene>
<evidence type="ECO:0000313" key="2">
    <source>
        <dbReference type="EMBL" id="MCO8272830.1"/>
    </source>
</evidence>
<keyword evidence="1" id="KW-1133">Transmembrane helix</keyword>
<name>A0ABT1DS45_9ACTN</name>
<organism evidence="2 3">
    <name type="scientific">Paractinoplanes aksuensis</name>
    <dbReference type="NCBI Taxonomy" id="2939490"/>
    <lineage>
        <taxon>Bacteria</taxon>
        <taxon>Bacillati</taxon>
        <taxon>Actinomycetota</taxon>
        <taxon>Actinomycetes</taxon>
        <taxon>Micromonosporales</taxon>
        <taxon>Micromonosporaceae</taxon>
        <taxon>Paractinoplanes</taxon>
    </lineage>
</organism>
<dbReference type="InterPro" id="IPR038500">
    <property type="entry name" value="Antitermination_sf"/>
</dbReference>
<keyword evidence="3" id="KW-1185">Reference proteome</keyword>
<keyword evidence="1" id="KW-0812">Transmembrane</keyword>
<reference evidence="2 3" key="1">
    <citation type="submission" date="2022-06" db="EMBL/GenBank/DDBJ databases">
        <title>New Species of the Genus Actinoplanes, ActinopZanes ferrugineus.</title>
        <authorList>
            <person name="Ding P."/>
        </authorList>
    </citation>
    <scope>NUCLEOTIDE SEQUENCE [LARGE SCALE GENOMIC DNA]</scope>
    <source>
        <strain evidence="2 3">TRM88003</strain>
    </source>
</reference>
<dbReference type="Proteomes" id="UP001523369">
    <property type="component" value="Unassembled WGS sequence"/>
</dbReference>
<feature type="transmembrane region" description="Helical" evidence="1">
    <location>
        <begin position="12"/>
        <end position="37"/>
    </location>
</feature>
<dbReference type="Gene3D" id="1.10.274.110">
    <property type="match status" value="1"/>
</dbReference>
<proteinExistence type="predicted"/>
<dbReference type="EMBL" id="JAMYJR010000021">
    <property type="protein sequence ID" value="MCO8272830.1"/>
    <property type="molecule type" value="Genomic_DNA"/>
</dbReference>
<evidence type="ECO:0000313" key="3">
    <source>
        <dbReference type="Proteomes" id="UP001523369"/>
    </source>
</evidence>
<protein>
    <submittedName>
        <fullName evidence="2">Uncharacterized protein</fullName>
    </submittedName>
</protein>
<comment type="caution">
    <text evidence="2">The sequence shown here is derived from an EMBL/GenBank/DDBJ whole genome shotgun (WGS) entry which is preliminary data.</text>
</comment>
<keyword evidence="1" id="KW-0472">Membrane</keyword>